<feature type="transmembrane region" description="Helical" evidence="1">
    <location>
        <begin position="263"/>
        <end position="287"/>
    </location>
</feature>
<dbReference type="Proteomes" id="UP001189429">
    <property type="component" value="Unassembled WGS sequence"/>
</dbReference>
<feature type="transmembrane region" description="Helical" evidence="1">
    <location>
        <begin position="537"/>
        <end position="558"/>
    </location>
</feature>
<feature type="transmembrane region" description="Helical" evidence="1">
    <location>
        <begin position="23"/>
        <end position="42"/>
    </location>
</feature>
<keyword evidence="3" id="KW-1185">Reference proteome</keyword>
<feature type="transmembrane region" description="Helical" evidence="1">
    <location>
        <begin position="102"/>
        <end position="123"/>
    </location>
</feature>
<evidence type="ECO:0000313" key="2">
    <source>
        <dbReference type="EMBL" id="CAK0789102.1"/>
    </source>
</evidence>
<feature type="transmembrane region" description="Helical" evidence="1">
    <location>
        <begin position="48"/>
        <end position="65"/>
    </location>
</feature>
<feature type="transmembrane region" description="Helical" evidence="1">
    <location>
        <begin position="662"/>
        <end position="682"/>
    </location>
</feature>
<feature type="transmembrane region" description="Helical" evidence="1">
    <location>
        <begin position="633"/>
        <end position="650"/>
    </location>
</feature>
<reference evidence="2" key="1">
    <citation type="submission" date="2023-10" db="EMBL/GenBank/DDBJ databases">
        <authorList>
            <person name="Chen Y."/>
            <person name="Shah S."/>
            <person name="Dougan E. K."/>
            <person name="Thang M."/>
            <person name="Chan C."/>
        </authorList>
    </citation>
    <scope>NUCLEOTIDE SEQUENCE [LARGE SCALE GENOMIC DNA]</scope>
</reference>
<organism evidence="2 3">
    <name type="scientific">Prorocentrum cordatum</name>
    <dbReference type="NCBI Taxonomy" id="2364126"/>
    <lineage>
        <taxon>Eukaryota</taxon>
        <taxon>Sar</taxon>
        <taxon>Alveolata</taxon>
        <taxon>Dinophyceae</taxon>
        <taxon>Prorocentrales</taxon>
        <taxon>Prorocentraceae</taxon>
        <taxon>Prorocentrum</taxon>
    </lineage>
</organism>
<name>A0ABN9PD53_9DINO</name>
<feature type="transmembrane region" description="Helical" evidence="1">
    <location>
        <begin position="791"/>
        <end position="810"/>
    </location>
</feature>
<feature type="transmembrane region" description="Helical" evidence="1">
    <location>
        <begin position="343"/>
        <end position="365"/>
    </location>
</feature>
<keyword evidence="1" id="KW-0812">Transmembrane</keyword>
<evidence type="ECO:0000313" key="3">
    <source>
        <dbReference type="Proteomes" id="UP001189429"/>
    </source>
</evidence>
<feature type="transmembrane region" description="Helical" evidence="1">
    <location>
        <begin position="485"/>
        <end position="505"/>
    </location>
</feature>
<feature type="transmembrane region" description="Helical" evidence="1">
    <location>
        <begin position="455"/>
        <end position="479"/>
    </location>
</feature>
<keyword evidence="1" id="KW-0472">Membrane</keyword>
<evidence type="ECO:0000256" key="1">
    <source>
        <dbReference type="SAM" id="Phobius"/>
    </source>
</evidence>
<comment type="caution">
    <text evidence="2">The sequence shown here is derived from an EMBL/GenBank/DDBJ whole genome shotgun (WGS) entry which is preliminary data.</text>
</comment>
<dbReference type="EMBL" id="CAUYUJ010000171">
    <property type="protein sequence ID" value="CAK0789102.1"/>
    <property type="molecule type" value="Genomic_DNA"/>
</dbReference>
<keyword evidence="1" id="KW-1133">Transmembrane helix</keyword>
<feature type="transmembrane region" description="Helical" evidence="1">
    <location>
        <begin position="731"/>
        <end position="751"/>
    </location>
</feature>
<proteinExistence type="predicted"/>
<feature type="transmembrane region" description="Helical" evidence="1">
    <location>
        <begin position="159"/>
        <end position="185"/>
    </location>
</feature>
<sequence>MPPHLPGQNGVLWNEGRVVGRSLLVLLAFLFVSGCLFMAALYPHLPMLVFIVMGMGVHVSIRWLTMPNMRGRASGRVQDLRVESQWNSLQRLIRKSDDTLKFYKAFAIACMLSSAAVTAAWTIQLLRGRLCFSDCGAQLTVIGDSCPEESDGLESGPTVFLAMSPLFVAFADLVFGLFALIRVVLNSTYLSTSRYRNQLASALRADPEALQRSGKVLVPAEVRSQLGPTGGGLGVNDDGRDCTVEVADEFQRLEHRGYQQLTMLVKSVGVTFVVLIGLGYAGALLVWADNEMASIFVSLLIVFFASFVLMTAASFSRIAHVLGDGLAHLPLWGRVLPLLNNDWVQAFLLCLSLPLISAFAALSVANQQVRRVRGISGFVHQGAVASRVSSTTDPADLATPADVSACRAFLSDVFQLLHPSGTQIESPLRPWLTARVHGAWLKVRGFRWLSIYTKVYVWCLVPFAYYVGSLLFSAGFAFLRHVLTPISFGLIIVLTFVVGVCAFLWPTVPGMVVYMFGGLLIPDTCTVPSSGGDEARFWAGVCINIVLCFFLKLSACAVQQKVIGSRLGQNVRVRQICGVHTPEMRTVESVLRKPGLSIGKVAILCGGPDWPVSVLCGILDLSLLQCELGTTPILIYIIPCSLCGSMYLRASDGAEWEAAASAMVFATTFMTGLLLVVMAWAVQKEWEQKGEDLGRPLRQHADLWFLDHKADTLRQRCTVTWNELPRTLRNCFALGALAQILVSHCFFWAYYHLFGDFTVSQPWGTIQWYAGTIDQCGCYTPSGTADRSHCVFASAGIALTLSYAAAWLPYKALYRHWGRRNAKFKEVIDQEFDEEYQRRWTDAFFTAPGARGRARRRPRPPRS</sequence>
<gene>
    <name evidence="2" type="ORF">PCOR1329_LOCUS771</name>
</gene>
<feature type="transmembrane region" description="Helical" evidence="1">
    <location>
        <begin position="293"/>
        <end position="311"/>
    </location>
</feature>
<accession>A0ABN9PD53</accession>
<protein>
    <submittedName>
        <fullName evidence="2">Uncharacterized protein</fullName>
    </submittedName>
</protein>